<accession>A8PXU9</accession>
<evidence type="ECO:0000256" key="1">
    <source>
        <dbReference type="SAM" id="MobiDB-lite"/>
    </source>
</evidence>
<dbReference type="InParanoid" id="A8PXU9"/>
<dbReference type="Proteomes" id="UP000008837">
    <property type="component" value="Unassembled WGS sequence"/>
</dbReference>
<dbReference type="EMBL" id="AAYY01000004">
    <property type="protein sequence ID" value="EDP44133.1"/>
    <property type="molecule type" value="Genomic_DNA"/>
</dbReference>
<evidence type="ECO:0000313" key="2">
    <source>
        <dbReference type="EMBL" id="EDP44133.1"/>
    </source>
</evidence>
<dbReference type="STRING" id="425265.A8PXU9"/>
<protein>
    <submittedName>
        <fullName evidence="2">Uncharacterized protein</fullName>
    </submittedName>
</protein>
<name>A8PXU9_MALGO</name>
<dbReference type="KEGG" id="mgl:MGL_1530"/>
<feature type="compositionally biased region" description="Acidic residues" evidence="1">
    <location>
        <begin position="90"/>
        <end position="112"/>
    </location>
</feature>
<organism evidence="2 3">
    <name type="scientific">Malassezia globosa (strain ATCC MYA-4612 / CBS 7966)</name>
    <name type="common">Dandruff-associated fungus</name>
    <dbReference type="NCBI Taxonomy" id="425265"/>
    <lineage>
        <taxon>Eukaryota</taxon>
        <taxon>Fungi</taxon>
        <taxon>Dikarya</taxon>
        <taxon>Basidiomycota</taxon>
        <taxon>Ustilaginomycotina</taxon>
        <taxon>Malasseziomycetes</taxon>
        <taxon>Malasseziales</taxon>
        <taxon>Malasseziaceae</taxon>
        <taxon>Malassezia</taxon>
    </lineage>
</organism>
<proteinExistence type="predicted"/>
<comment type="caution">
    <text evidence="2">The sequence shown here is derived from an EMBL/GenBank/DDBJ whole genome shotgun (WGS) entry which is preliminary data.</text>
</comment>
<keyword evidence="3" id="KW-1185">Reference proteome</keyword>
<dbReference type="OrthoDB" id="28335at2759"/>
<dbReference type="RefSeq" id="XP_001731347.1">
    <property type="nucleotide sequence ID" value="XM_001731295.1"/>
</dbReference>
<dbReference type="VEuPathDB" id="FungiDB:MGL_1530"/>
<dbReference type="AlphaFoldDB" id="A8PXU9"/>
<feature type="region of interest" description="Disordered" evidence="1">
    <location>
        <begin position="1"/>
        <end position="112"/>
    </location>
</feature>
<sequence length="206" mass="23193">MDDTPTTSKKRGRRADATTPVDMAEEVDDELVAWPSSTSKKGNKRRKSEPNRTRERSSSTRATSVDTTRRSASRVPDSADTETDARKDEATDDDRDEDDGDDDSDMADGDALADDEFSRQQAIYAAQQRSMGYVYIGRRLCRMHIDLHALQHTHTHAHVSLRTSLYSLLSHLMDDDQLERHMASRRGTLNKGGVRKVCMSLFVQCS</sequence>
<gene>
    <name evidence="2" type="ORF">MGL_1530</name>
</gene>
<reference evidence="2 3" key="1">
    <citation type="journal article" date="2007" name="Proc. Natl. Acad. Sci. U.S.A.">
        <title>Dandruff-associated Malassezia genomes reveal convergent and divergent virulence traits shared with plant and human fungal pathogens.</title>
        <authorList>
            <person name="Xu J."/>
            <person name="Saunders C.W."/>
            <person name="Hu P."/>
            <person name="Grant R.A."/>
            <person name="Boekhout T."/>
            <person name="Kuramae E.E."/>
            <person name="Kronstad J.W."/>
            <person name="Deangelis Y.M."/>
            <person name="Reeder N.L."/>
            <person name="Johnstone K.R."/>
            <person name="Leland M."/>
            <person name="Fieno A.M."/>
            <person name="Begley W.M."/>
            <person name="Sun Y."/>
            <person name="Lacey M.P."/>
            <person name="Chaudhary T."/>
            <person name="Keough T."/>
            <person name="Chu L."/>
            <person name="Sears R."/>
            <person name="Yuan B."/>
            <person name="Dawson T.L.Jr."/>
        </authorList>
    </citation>
    <scope>NUCLEOTIDE SEQUENCE [LARGE SCALE GENOMIC DNA]</scope>
    <source>
        <strain evidence="3">ATCC MYA-4612 / CBS 7966</strain>
    </source>
</reference>
<feature type="compositionally biased region" description="Basic and acidic residues" evidence="1">
    <location>
        <begin position="48"/>
        <end position="58"/>
    </location>
</feature>
<dbReference type="OMA" id="MHISRIF"/>
<evidence type="ECO:0000313" key="3">
    <source>
        <dbReference type="Proteomes" id="UP000008837"/>
    </source>
</evidence>
<dbReference type="GeneID" id="5855654"/>